<reference evidence="1" key="1">
    <citation type="submission" date="2020-04" db="EMBL/GenBank/DDBJ databases">
        <title>Peptoniphilus sp. nov. isolated from swine feces.</title>
        <authorList>
            <person name="Ryu S.W."/>
        </authorList>
    </citation>
    <scope>NUCLEOTIDE SEQUENCE [LARGE SCALE GENOMIC DNA]</scope>
    <source>
        <strain evidence="1">AGMB00490</strain>
    </source>
</reference>
<dbReference type="AlphaFoldDB" id="A0A848RJ98"/>
<organism evidence="1 2">
    <name type="scientific">Peptoniphilus faecalis</name>
    <dbReference type="NCBI Taxonomy" id="2731255"/>
    <lineage>
        <taxon>Bacteria</taxon>
        <taxon>Bacillati</taxon>
        <taxon>Bacillota</taxon>
        <taxon>Tissierellia</taxon>
        <taxon>Tissierellales</taxon>
        <taxon>Peptoniphilaceae</taxon>
        <taxon>Peptoniphilus</taxon>
    </lineage>
</organism>
<name>A0A848RJ98_9FIRM</name>
<sequence length="140" mass="16553">MRPKDYLSQVRHIDNEIDSKIKLLEDLRARAMSIGSLEVKDKVQSSGGLDFSDWMDRYVDLQKEVTDKVDELIDLKQRIISQIDRMENPLYRLILVSRYLRDMRLGEIAARYNYNYGYIKNAHGNALLEFKEKNPEVFHD</sequence>
<evidence type="ECO:0008006" key="3">
    <source>
        <dbReference type="Google" id="ProtNLM"/>
    </source>
</evidence>
<dbReference type="EMBL" id="JABDSR010000008">
    <property type="protein sequence ID" value="NMW85479.1"/>
    <property type="molecule type" value="Genomic_DNA"/>
</dbReference>
<dbReference type="RefSeq" id="WP_169969529.1">
    <property type="nucleotide sequence ID" value="NZ_JABDSR010000008.1"/>
</dbReference>
<protein>
    <recommendedName>
        <fullName evidence="3">DUF1492 domain-containing protein</fullName>
    </recommendedName>
</protein>
<proteinExistence type="predicted"/>
<evidence type="ECO:0000313" key="1">
    <source>
        <dbReference type="EMBL" id="NMW85479.1"/>
    </source>
</evidence>
<evidence type="ECO:0000313" key="2">
    <source>
        <dbReference type="Proteomes" id="UP000568273"/>
    </source>
</evidence>
<accession>A0A848RJ98</accession>
<keyword evidence="2" id="KW-1185">Reference proteome</keyword>
<comment type="caution">
    <text evidence="1">The sequence shown here is derived from an EMBL/GenBank/DDBJ whole genome shotgun (WGS) entry which is preliminary data.</text>
</comment>
<dbReference type="SUPFAM" id="SSF88659">
    <property type="entry name" value="Sigma3 and sigma4 domains of RNA polymerase sigma factors"/>
    <property type="match status" value="1"/>
</dbReference>
<gene>
    <name evidence="1" type="ORF">HKO22_07005</name>
</gene>
<dbReference type="Proteomes" id="UP000568273">
    <property type="component" value="Unassembled WGS sequence"/>
</dbReference>
<dbReference type="InterPro" id="IPR013324">
    <property type="entry name" value="RNA_pol_sigma_r3/r4-like"/>
</dbReference>